<dbReference type="AlphaFoldDB" id="A0A564G184"/>
<reference evidence="2 3" key="1">
    <citation type="submission" date="2019-06" db="EMBL/GenBank/DDBJ databases">
        <authorList>
            <person name="Rodrigo-Torres L."/>
            <person name="Arahal R. D."/>
            <person name="Lucena T."/>
        </authorList>
    </citation>
    <scope>NUCLEOTIDE SEQUENCE [LARGE SCALE GENOMIC DNA]</scope>
    <source>
        <strain evidence="2 3">SW08-7</strain>
    </source>
</reference>
<protein>
    <submittedName>
        <fullName evidence="2">Uncharacterized protein</fullName>
    </submittedName>
</protein>
<proteinExistence type="predicted"/>
<gene>
    <name evidence="1" type="ORF">IFDJLNFL_0649</name>
    <name evidence="2" type="ORF">MTDSW087_03961</name>
</gene>
<dbReference type="EMBL" id="BPQI01000014">
    <property type="protein sequence ID" value="GJD54770.1"/>
    <property type="molecule type" value="Genomic_DNA"/>
</dbReference>
<reference evidence="1" key="3">
    <citation type="submission" date="2021-08" db="EMBL/GenBank/DDBJ databases">
        <authorList>
            <person name="Tani A."/>
            <person name="Ola A."/>
            <person name="Ogura Y."/>
            <person name="Katsura K."/>
            <person name="Hayashi T."/>
        </authorList>
    </citation>
    <scope>NUCLEOTIDE SEQUENCE</scope>
    <source>
        <strain evidence="1">DSM 22415</strain>
    </source>
</reference>
<accession>A0A564G184</accession>
<dbReference type="Proteomes" id="UP001055303">
    <property type="component" value="Unassembled WGS sequence"/>
</dbReference>
<evidence type="ECO:0000313" key="1">
    <source>
        <dbReference type="EMBL" id="GJD54770.1"/>
    </source>
</evidence>
<reference evidence="1" key="2">
    <citation type="journal article" date="2021" name="Front. Microbiol.">
        <title>Comprehensive Comparative Genomics and Phenotyping of Methylobacterium Species.</title>
        <authorList>
            <person name="Alessa O."/>
            <person name="Ogura Y."/>
            <person name="Fujitani Y."/>
            <person name="Takami H."/>
            <person name="Hayashi T."/>
            <person name="Sahin N."/>
            <person name="Tani A."/>
        </authorList>
    </citation>
    <scope>NUCLEOTIDE SEQUENCE</scope>
    <source>
        <strain evidence="1">DSM 22415</strain>
    </source>
</reference>
<evidence type="ECO:0000313" key="2">
    <source>
        <dbReference type="EMBL" id="VUF14243.1"/>
    </source>
</evidence>
<organism evidence="2 3">
    <name type="scientific">Methylobacterium dankookense</name>
    <dbReference type="NCBI Taxonomy" id="560405"/>
    <lineage>
        <taxon>Bacteria</taxon>
        <taxon>Pseudomonadati</taxon>
        <taxon>Pseudomonadota</taxon>
        <taxon>Alphaproteobacteria</taxon>
        <taxon>Hyphomicrobiales</taxon>
        <taxon>Methylobacteriaceae</taxon>
        <taxon>Methylobacterium</taxon>
    </lineage>
</organism>
<sequence>MEAAGRVLERLGHRLVPMDFGTVEAAARASGRIFAGIAAVNLAERAARTRLDLSQPEALTRSIARAERR</sequence>
<keyword evidence="4" id="KW-1185">Reference proteome</keyword>
<evidence type="ECO:0000313" key="3">
    <source>
        <dbReference type="Proteomes" id="UP000401717"/>
    </source>
</evidence>
<dbReference type="Proteomes" id="UP000401717">
    <property type="component" value="Unassembled WGS sequence"/>
</dbReference>
<dbReference type="EMBL" id="CABFVH010000030">
    <property type="protein sequence ID" value="VUF14243.1"/>
    <property type="molecule type" value="Genomic_DNA"/>
</dbReference>
<evidence type="ECO:0000313" key="4">
    <source>
        <dbReference type="Proteomes" id="UP001055303"/>
    </source>
</evidence>
<name>A0A564G184_9HYPH</name>